<evidence type="ECO:0000259" key="1">
    <source>
        <dbReference type="Pfam" id="PF13470"/>
    </source>
</evidence>
<dbReference type="Pfam" id="PF13470">
    <property type="entry name" value="PIN_3"/>
    <property type="match status" value="1"/>
</dbReference>
<name>A0A9Q3W850_9GAMM</name>
<dbReference type="Proteomes" id="UP001107961">
    <property type="component" value="Unassembled WGS sequence"/>
</dbReference>
<sequence>MRFSVIYDACVLYPAPLRDFLMRLALSGLFAARWSDDIQNEWSRNLLMSRPELSGQVVRTIDLMNQAVPDCRVTGYESLIPGLSLPDPADRHVLAAAILAGAQLIVTFNLKDFPNDYLASFGVEAVHPDDFIVQQFDLHEARVISAAKQHRASLRNPPKSVEEYLDTLAAQGLVVAVDRLRDYQDLI</sequence>
<comment type="caution">
    <text evidence="3">The sequence shown here is derived from an EMBL/GenBank/DDBJ whole genome shotgun (WGS) entry which is preliminary data.</text>
</comment>
<evidence type="ECO:0000313" key="4">
    <source>
        <dbReference type="Proteomes" id="UP001107961"/>
    </source>
</evidence>
<keyword evidence="4" id="KW-1185">Reference proteome</keyword>
<feature type="domain" description="VapC50 C-terminal" evidence="2">
    <location>
        <begin position="128"/>
        <end position="182"/>
    </location>
</feature>
<reference evidence="3" key="1">
    <citation type="submission" date="2022-01" db="EMBL/GenBank/DDBJ databases">
        <authorList>
            <person name="Karlyshev A.V."/>
            <person name="Jaspars M."/>
        </authorList>
    </citation>
    <scope>NUCLEOTIDE SEQUENCE</scope>
    <source>
        <strain evidence="3">AGSA3-2</strain>
    </source>
</reference>
<dbReference type="AlphaFoldDB" id="A0A9Q3W850"/>
<organism evidence="3 4">
    <name type="scientific">Alloalcanivorax xenomutans</name>
    <dbReference type="NCBI Taxonomy" id="1094342"/>
    <lineage>
        <taxon>Bacteria</taxon>
        <taxon>Pseudomonadati</taxon>
        <taxon>Pseudomonadota</taxon>
        <taxon>Gammaproteobacteria</taxon>
        <taxon>Oceanospirillales</taxon>
        <taxon>Alcanivoracaceae</taxon>
        <taxon>Alloalcanivorax</taxon>
    </lineage>
</organism>
<gene>
    <name evidence="3" type="ORF">LZG35_13255</name>
</gene>
<dbReference type="Pfam" id="PF26343">
    <property type="entry name" value="VapC50_C"/>
    <property type="match status" value="1"/>
</dbReference>
<dbReference type="InterPro" id="IPR058652">
    <property type="entry name" value="VapC50_C"/>
</dbReference>
<proteinExistence type="predicted"/>
<protein>
    <submittedName>
        <fullName evidence="3">PIN domain-containing protein</fullName>
    </submittedName>
</protein>
<evidence type="ECO:0000313" key="3">
    <source>
        <dbReference type="EMBL" id="MCE7509607.1"/>
    </source>
</evidence>
<feature type="domain" description="PIN" evidence="1">
    <location>
        <begin position="5"/>
        <end position="110"/>
    </location>
</feature>
<dbReference type="EMBL" id="JAJVKT010000015">
    <property type="protein sequence ID" value="MCE7509607.1"/>
    <property type="molecule type" value="Genomic_DNA"/>
</dbReference>
<accession>A0A9Q3W850</accession>
<dbReference type="InterPro" id="IPR002716">
    <property type="entry name" value="PIN_dom"/>
</dbReference>
<evidence type="ECO:0000259" key="2">
    <source>
        <dbReference type="Pfam" id="PF26343"/>
    </source>
</evidence>
<dbReference type="RefSeq" id="WP_233925940.1">
    <property type="nucleotide sequence ID" value="NZ_JAJVKT010000015.1"/>
</dbReference>